<dbReference type="EC" id="3.5.4.5" evidence="4 12"/>
<feature type="domain" description="CMP/dCMP-type deaminase" evidence="13">
    <location>
        <begin position="18"/>
        <end position="143"/>
    </location>
</feature>
<dbReference type="Gene3D" id="3.40.140.10">
    <property type="entry name" value="Cytidine Deaminase, domain 2"/>
    <property type="match status" value="1"/>
</dbReference>
<dbReference type="InterPro" id="IPR006262">
    <property type="entry name" value="Cyt_deam_tetra"/>
</dbReference>
<comment type="catalytic activity">
    <reaction evidence="10 12">
        <text>2'-deoxycytidine + H2O + H(+) = 2'-deoxyuridine + NH4(+)</text>
        <dbReference type="Rhea" id="RHEA:13433"/>
        <dbReference type="ChEBI" id="CHEBI:15377"/>
        <dbReference type="ChEBI" id="CHEBI:15378"/>
        <dbReference type="ChEBI" id="CHEBI:15698"/>
        <dbReference type="ChEBI" id="CHEBI:16450"/>
        <dbReference type="ChEBI" id="CHEBI:28938"/>
        <dbReference type="EC" id="3.5.4.5"/>
    </reaction>
</comment>
<gene>
    <name evidence="14" type="primary">cdd</name>
    <name evidence="14" type="ORF">KI810_02750</name>
</gene>
<sequence length="143" mass="15404">MSTKSIKNCIDASTEQVECYLKLLADAHKAKDNAYCRYSNFQVGAAVLAKDGNIIKGCNVENASYGLTMCAERTALFKATSEGYKPGDFEAIAIAASADDFSPCGACRQVINEFGDDMVVIFEFGGETVINTLAGILPYNFKL</sequence>
<name>A0ABS5S9A9_9BACT</name>
<dbReference type="PANTHER" id="PTHR11644">
    <property type="entry name" value="CYTIDINE DEAMINASE"/>
    <property type="match status" value="1"/>
</dbReference>
<evidence type="ECO:0000256" key="7">
    <source>
        <dbReference type="ARBA" id="ARBA00022801"/>
    </source>
</evidence>
<dbReference type="PANTHER" id="PTHR11644:SF2">
    <property type="entry name" value="CYTIDINE DEAMINASE"/>
    <property type="match status" value="1"/>
</dbReference>
<keyword evidence="7 12" id="KW-0378">Hydrolase</keyword>
<accession>A0ABS5S9A9</accession>
<evidence type="ECO:0000256" key="10">
    <source>
        <dbReference type="ARBA" id="ARBA00049252"/>
    </source>
</evidence>
<dbReference type="GO" id="GO:0004126">
    <property type="term" value="F:cytidine deaminase activity"/>
    <property type="evidence" value="ECO:0007669"/>
    <property type="project" value="UniProtKB-EC"/>
</dbReference>
<dbReference type="Pfam" id="PF00383">
    <property type="entry name" value="dCMP_cyt_deam_1"/>
    <property type="match status" value="1"/>
</dbReference>
<dbReference type="CDD" id="cd01283">
    <property type="entry name" value="cytidine_deaminase"/>
    <property type="match status" value="1"/>
</dbReference>
<evidence type="ECO:0000256" key="12">
    <source>
        <dbReference type="RuleBase" id="RU364006"/>
    </source>
</evidence>
<evidence type="ECO:0000256" key="1">
    <source>
        <dbReference type="ARBA" id="ARBA00001947"/>
    </source>
</evidence>
<evidence type="ECO:0000256" key="9">
    <source>
        <dbReference type="ARBA" id="ARBA00032005"/>
    </source>
</evidence>
<comment type="function">
    <text evidence="2 12">This enzyme scavenges exogenous and endogenous cytidine and 2'-deoxycytidine for UMP synthesis.</text>
</comment>
<evidence type="ECO:0000256" key="3">
    <source>
        <dbReference type="ARBA" id="ARBA00006576"/>
    </source>
</evidence>
<evidence type="ECO:0000256" key="4">
    <source>
        <dbReference type="ARBA" id="ARBA00012783"/>
    </source>
</evidence>
<dbReference type="PROSITE" id="PS00903">
    <property type="entry name" value="CYT_DCMP_DEAMINASES_1"/>
    <property type="match status" value="1"/>
</dbReference>
<keyword evidence="6 12" id="KW-0479">Metal-binding</keyword>
<evidence type="ECO:0000313" key="14">
    <source>
        <dbReference type="EMBL" id="MBT0651960.1"/>
    </source>
</evidence>
<evidence type="ECO:0000256" key="5">
    <source>
        <dbReference type="ARBA" id="ARBA00018266"/>
    </source>
</evidence>
<evidence type="ECO:0000256" key="2">
    <source>
        <dbReference type="ARBA" id="ARBA00003949"/>
    </source>
</evidence>
<dbReference type="InterPro" id="IPR050202">
    <property type="entry name" value="Cyt/Deoxycyt_deaminase"/>
</dbReference>
<organism evidence="14 15">
    <name type="scientific">Geomobilimonas luticola</name>
    <dbReference type="NCBI Taxonomy" id="1114878"/>
    <lineage>
        <taxon>Bacteria</taxon>
        <taxon>Pseudomonadati</taxon>
        <taxon>Thermodesulfobacteriota</taxon>
        <taxon>Desulfuromonadia</taxon>
        <taxon>Geobacterales</taxon>
        <taxon>Geobacteraceae</taxon>
        <taxon>Geomobilimonas</taxon>
    </lineage>
</organism>
<protein>
    <recommendedName>
        <fullName evidence="5 12">Cytidine deaminase</fullName>
        <ecNumber evidence="4 12">3.5.4.5</ecNumber>
    </recommendedName>
    <alternativeName>
        <fullName evidence="9 12">Cytidine aminohydrolase</fullName>
    </alternativeName>
</protein>
<dbReference type="NCBIfam" id="NF004064">
    <property type="entry name" value="PRK05578.1"/>
    <property type="match status" value="1"/>
</dbReference>
<comment type="catalytic activity">
    <reaction evidence="11 12">
        <text>cytidine + H2O + H(+) = uridine + NH4(+)</text>
        <dbReference type="Rhea" id="RHEA:16069"/>
        <dbReference type="ChEBI" id="CHEBI:15377"/>
        <dbReference type="ChEBI" id="CHEBI:15378"/>
        <dbReference type="ChEBI" id="CHEBI:16704"/>
        <dbReference type="ChEBI" id="CHEBI:17562"/>
        <dbReference type="ChEBI" id="CHEBI:28938"/>
        <dbReference type="EC" id="3.5.4.5"/>
    </reaction>
</comment>
<comment type="caution">
    <text evidence="14">The sequence shown here is derived from an EMBL/GenBank/DDBJ whole genome shotgun (WGS) entry which is preliminary data.</text>
</comment>
<dbReference type="SUPFAM" id="SSF53927">
    <property type="entry name" value="Cytidine deaminase-like"/>
    <property type="match status" value="1"/>
</dbReference>
<comment type="similarity">
    <text evidence="3 12">Belongs to the cytidine and deoxycytidylate deaminase family.</text>
</comment>
<evidence type="ECO:0000313" key="15">
    <source>
        <dbReference type="Proteomes" id="UP000756860"/>
    </source>
</evidence>
<dbReference type="InterPro" id="IPR016193">
    <property type="entry name" value="Cytidine_deaminase-like"/>
</dbReference>
<reference evidence="14 15" key="1">
    <citation type="submission" date="2021-05" db="EMBL/GenBank/DDBJ databases">
        <title>The draft genome of Geobacter luticola JCM 17780.</title>
        <authorList>
            <person name="Xu Z."/>
            <person name="Masuda Y."/>
            <person name="Itoh H."/>
            <person name="Senoo K."/>
        </authorList>
    </citation>
    <scope>NUCLEOTIDE SEQUENCE [LARGE SCALE GENOMIC DNA]</scope>
    <source>
        <strain evidence="14 15">JCM 17780</strain>
    </source>
</reference>
<dbReference type="PROSITE" id="PS51747">
    <property type="entry name" value="CYT_DCMP_DEAMINASES_2"/>
    <property type="match status" value="1"/>
</dbReference>
<proteinExistence type="inferred from homology"/>
<evidence type="ECO:0000256" key="6">
    <source>
        <dbReference type="ARBA" id="ARBA00022723"/>
    </source>
</evidence>
<dbReference type="EMBL" id="JAHCVK010000001">
    <property type="protein sequence ID" value="MBT0651960.1"/>
    <property type="molecule type" value="Genomic_DNA"/>
</dbReference>
<comment type="cofactor">
    <cofactor evidence="1 12">
        <name>Zn(2+)</name>
        <dbReference type="ChEBI" id="CHEBI:29105"/>
    </cofactor>
</comment>
<evidence type="ECO:0000256" key="11">
    <source>
        <dbReference type="ARBA" id="ARBA00049558"/>
    </source>
</evidence>
<evidence type="ECO:0000256" key="8">
    <source>
        <dbReference type="ARBA" id="ARBA00022833"/>
    </source>
</evidence>
<evidence type="ECO:0000259" key="13">
    <source>
        <dbReference type="PROSITE" id="PS51747"/>
    </source>
</evidence>
<keyword evidence="15" id="KW-1185">Reference proteome</keyword>
<keyword evidence="8 12" id="KW-0862">Zinc</keyword>
<dbReference type="NCBIfam" id="TIGR01354">
    <property type="entry name" value="cyt_deam_tetra"/>
    <property type="match status" value="1"/>
</dbReference>
<dbReference type="Proteomes" id="UP000756860">
    <property type="component" value="Unassembled WGS sequence"/>
</dbReference>
<dbReference type="RefSeq" id="WP_214173941.1">
    <property type="nucleotide sequence ID" value="NZ_JAHCVK010000001.1"/>
</dbReference>
<dbReference type="InterPro" id="IPR002125">
    <property type="entry name" value="CMP_dCMP_dom"/>
</dbReference>
<dbReference type="InterPro" id="IPR016192">
    <property type="entry name" value="APOBEC/CMP_deaminase_Zn-bd"/>
</dbReference>